<evidence type="ECO:0000256" key="10">
    <source>
        <dbReference type="ARBA" id="ARBA00029939"/>
    </source>
</evidence>
<evidence type="ECO:0000256" key="11">
    <source>
        <dbReference type="ARBA" id="ARBA00031158"/>
    </source>
</evidence>
<comment type="caution">
    <text evidence="15">The sequence shown here is derived from an EMBL/GenBank/DDBJ whole genome shotgun (WGS) entry which is preliminary data.</text>
</comment>
<gene>
    <name evidence="15" type="ORF">AF331_19395</name>
</gene>
<dbReference type="PANTHER" id="PTHR38663:SF1">
    <property type="entry name" value="L-ORNITHINE N(5)-MONOOXYGENASE"/>
    <property type="match status" value="1"/>
</dbReference>
<keyword evidence="7" id="KW-0274">FAD</keyword>
<dbReference type="InterPro" id="IPR025700">
    <property type="entry name" value="Lys/Orn_oxygenase"/>
</dbReference>
<reference evidence="16" key="1">
    <citation type="submission" date="2015-07" db="EMBL/GenBank/DDBJ databases">
        <title>Fjat-14235 jcm11544.</title>
        <authorList>
            <person name="Liu B."/>
            <person name="Wang J."/>
            <person name="Zhu Y."/>
            <person name="Liu G."/>
            <person name="Chen Q."/>
            <person name="Chen Z."/>
            <person name="Lan J."/>
            <person name="Che J."/>
            <person name="Ge C."/>
            <person name="Shi H."/>
            <person name="Pan Z."/>
            <person name="Liu X."/>
        </authorList>
    </citation>
    <scope>NUCLEOTIDE SEQUENCE [LARGE SCALE GENOMIC DNA]</scope>
    <source>
        <strain evidence="16">JCM 11544</strain>
    </source>
</reference>
<evidence type="ECO:0000256" key="2">
    <source>
        <dbReference type="ARBA" id="ARBA00004924"/>
    </source>
</evidence>
<evidence type="ECO:0000256" key="6">
    <source>
        <dbReference type="ARBA" id="ARBA00022630"/>
    </source>
</evidence>
<dbReference type="SUPFAM" id="SSF51905">
    <property type="entry name" value="FAD/NAD(P)-binding domain"/>
    <property type="match status" value="2"/>
</dbReference>
<evidence type="ECO:0000256" key="12">
    <source>
        <dbReference type="ARBA" id="ARBA00032493"/>
    </source>
</evidence>
<keyword evidence="6" id="KW-0285">Flavoprotein</keyword>
<dbReference type="Pfam" id="PF13434">
    <property type="entry name" value="Lys_Orn_oxgnase"/>
    <property type="match status" value="1"/>
</dbReference>
<sequence length="380" mass="42702">MEWVIAGGGIHGCTIATYLIKAKGIPASQICIIDPHKGPIEKWKDLTSRIAMPFLRSPSVHHCDIHPFSLHYFNDGGSDVFYGKYKRPGLDFFNHHSEAIFTSIGLQERWQQGRVQGVTKSGNHWVVETDSGSVEGKNLVIATGMNERLSVPEWAEELRENRPTQVGHIFQENLPLITPDIAVVGGGITAAHLVIKLSREHPGRVVQISRHPYRVHDFDSDPGWLGPKFLRGFHSLSSYKKRRQAIHDARHRGSVTSELRNRLRRLEDRGAYRFIQDELEGSGVEGSTLSLSLKHSRWEGKTLLLATGFCPKIMKTEWVRELVRKEGLVCAQCGFPIVNEHLEWCDHLYVSGPLAELEIGPVARNIAGARKAAERIIRSI</sequence>
<evidence type="ECO:0000256" key="4">
    <source>
        <dbReference type="ARBA" id="ARBA00013076"/>
    </source>
</evidence>
<dbReference type="Gene3D" id="3.50.50.60">
    <property type="entry name" value="FAD/NAD(P)-binding domain"/>
    <property type="match status" value="1"/>
</dbReference>
<evidence type="ECO:0000256" key="14">
    <source>
        <dbReference type="ARBA" id="ARBA00048407"/>
    </source>
</evidence>
<dbReference type="Proteomes" id="UP000037405">
    <property type="component" value="Unassembled WGS sequence"/>
</dbReference>
<evidence type="ECO:0000256" key="8">
    <source>
        <dbReference type="ARBA" id="ARBA00022857"/>
    </source>
</evidence>
<evidence type="ECO:0000256" key="3">
    <source>
        <dbReference type="ARBA" id="ARBA00007588"/>
    </source>
</evidence>
<comment type="pathway">
    <text evidence="2">Siderophore biosynthesis.</text>
</comment>
<protein>
    <recommendedName>
        <fullName evidence="5">L-lysine N6-monooxygenase MbtG</fullName>
        <ecNumber evidence="4">1.14.13.59</ecNumber>
    </recommendedName>
    <alternativeName>
        <fullName evidence="13">Lysine 6-N-hydroxylase</fullName>
    </alternativeName>
    <alternativeName>
        <fullName evidence="12">Lysine N6-hydroxylase</fullName>
    </alternativeName>
    <alternativeName>
        <fullName evidence="10">Lysine-N-oxygenase</fullName>
    </alternativeName>
    <alternativeName>
        <fullName evidence="11">Mycobactin synthase protein G</fullName>
    </alternativeName>
</protein>
<keyword evidence="8" id="KW-0521">NADP</keyword>
<keyword evidence="9" id="KW-0560">Oxidoreductase</keyword>
<evidence type="ECO:0000256" key="7">
    <source>
        <dbReference type="ARBA" id="ARBA00022827"/>
    </source>
</evidence>
<name>A0A0M0G0M6_9BACI</name>
<dbReference type="GO" id="GO:0047091">
    <property type="term" value="F:L-lysine 6-monooxygenase (NADPH) activity"/>
    <property type="evidence" value="ECO:0007669"/>
    <property type="project" value="UniProtKB-EC"/>
</dbReference>
<dbReference type="STRING" id="189381.GCA_900166615_00341"/>
<accession>A0A0M0G0M6</accession>
<evidence type="ECO:0000313" key="15">
    <source>
        <dbReference type="EMBL" id="KON83006.1"/>
    </source>
</evidence>
<evidence type="ECO:0000256" key="1">
    <source>
        <dbReference type="ARBA" id="ARBA00001974"/>
    </source>
</evidence>
<dbReference type="InterPro" id="IPR036188">
    <property type="entry name" value="FAD/NAD-bd_sf"/>
</dbReference>
<comment type="similarity">
    <text evidence="3">Belongs to the lysine N(6)-hydroxylase/L-ornithine N(5)-oxygenase family.</text>
</comment>
<evidence type="ECO:0000313" key="16">
    <source>
        <dbReference type="Proteomes" id="UP000037405"/>
    </source>
</evidence>
<dbReference type="EC" id="1.14.13.59" evidence="4"/>
<dbReference type="PATRIC" id="fig|189381.12.peg.3395"/>
<dbReference type="OrthoDB" id="370110at2"/>
<evidence type="ECO:0000256" key="5">
    <source>
        <dbReference type="ARBA" id="ARBA00016406"/>
    </source>
</evidence>
<keyword evidence="16" id="KW-1185">Reference proteome</keyword>
<dbReference type="PANTHER" id="PTHR38663">
    <property type="match status" value="1"/>
</dbReference>
<dbReference type="EMBL" id="LGUE01000008">
    <property type="protein sequence ID" value="KON83006.1"/>
    <property type="molecule type" value="Genomic_DNA"/>
</dbReference>
<evidence type="ECO:0000256" key="13">
    <source>
        <dbReference type="ARBA" id="ARBA00032738"/>
    </source>
</evidence>
<comment type="cofactor">
    <cofactor evidence="1">
        <name>FAD</name>
        <dbReference type="ChEBI" id="CHEBI:57692"/>
    </cofactor>
</comment>
<evidence type="ECO:0000256" key="9">
    <source>
        <dbReference type="ARBA" id="ARBA00023002"/>
    </source>
</evidence>
<organism evidence="15 16">
    <name type="scientific">Rossellomorea marisflavi</name>
    <dbReference type="NCBI Taxonomy" id="189381"/>
    <lineage>
        <taxon>Bacteria</taxon>
        <taxon>Bacillati</taxon>
        <taxon>Bacillota</taxon>
        <taxon>Bacilli</taxon>
        <taxon>Bacillales</taxon>
        <taxon>Bacillaceae</taxon>
        <taxon>Rossellomorea</taxon>
    </lineage>
</organism>
<proteinExistence type="inferred from homology"/>
<comment type="catalytic activity">
    <reaction evidence="14">
        <text>L-lysine + NADPH + O2 = N(6)-hydroxy-L-lysine + NADP(+) + H2O</text>
        <dbReference type="Rhea" id="RHEA:23228"/>
        <dbReference type="ChEBI" id="CHEBI:15377"/>
        <dbReference type="ChEBI" id="CHEBI:15379"/>
        <dbReference type="ChEBI" id="CHEBI:32551"/>
        <dbReference type="ChEBI" id="CHEBI:57783"/>
        <dbReference type="ChEBI" id="CHEBI:57820"/>
        <dbReference type="ChEBI" id="CHEBI:58349"/>
        <dbReference type="EC" id="1.14.13.59"/>
    </reaction>
</comment>
<dbReference type="RefSeq" id="WP_053429641.1">
    <property type="nucleotide sequence ID" value="NZ_LGUE01000008.1"/>
</dbReference>
<dbReference type="AlphaFoldDB" id="A0A0M0G0M6"/>